<feature type="compositionally biased region" description="Polar residues" evidence="1">
    <location>
        <begin position="539"/>
        <end position="548"/>
    </location>
</feature>
<protein>
    <recommendedName>
        <fullName evidence="4">PH domain-containing protein</fullName>
    </recommendedName>
</protein>
<sequence>MFKIHQPTGVIHQAYPAQSYKVSLNSAPSLEMLASPESAAGSTGTPTKQTTSSTSPDSSSSYSSSVRSSNSSPPSSRANSPTAKLTRSATPPTPTSLDDHDASPKHTYSTNTLIQQPTPSSTFNDTSQDDFLQLIEPHPVAPPLYDTLPPGGCPRFPILMNESGPHEAVPSYSPSIYKIGVVARKLEWLTPYEPAPARSWKNVIMELNSTQLNFYYIPSALENHLLLFKPISQSEERTHNEFEERELRHVNSYLTSDTDLQFYKYCSRLNLLSDVSILDEDSDSSSKSRKASFKKLIRSYSLQRSRIGLAIDYKKRPNVLRMRIESEQLLINFQSTKDLIDWNTAIGIGKDVSLDLNDRELPRFRTVPRRRRRRRSTSLNGVSPTLLSRSMKGTVEGNNRLRSNSEPTSRLKGKLSKLKSKLGSSRHGSIDGSSSKQNVKDRSQSFSFSSSMTARFPTSELGRLNLSAHQYNTFDESNRERSYDTLNYDYMDDEDESEYYDDEEAIELVARRSLMDRENVNRSRQTSSRNNSHVGSSSATAGNSTPRNNDYEEDDIENLSDLHHSDDEDEDEVEVVLDENEDMELIDTGKKHVMSLDHKWEPIDHKVQSKRKFYRNCLRCIKPLTMDDNWVNKSLCRPTTLSPLNFAYLRFKYSNSNQPVYTPQSAFSAFFNNSNSSASLVSLNSLAAAPGPNSRGTFRKRNFSVKDVNGLNLPDSALTRVPNHFLKEFIVGSHGLIPKDV</sequence>
<feature type="compositionally biased region" description="Polar residues" evidence="1">
    <location>
        <begin position="396"/>
        <end position="408"/>
    </location>
</feature>
<dbReference type="PANTHER" id="PTHR37283:SF1">
    <property type="entry name" value="PH DOMAIN-CONTAINING PROTEIN YHR131C"/>
    <property type="match status" value="1"/>
</dbReference>
<feature type="compositionally biased region" description="Low complexity" evidence="1">
    <location>
        <begin position="522"/>
        <end position="538"/>
    </location>
</feature>
<feature type="compositionally biased region" description="Basic residues" evidence="1">
    <location>
        <begin position="366"/>
        <end position="376"/>
    </location>
</feature>
<dbReference type="GeneID" id="30984920"/>
<keyword evidence="3" id="KW-1185">Reference proteome</keyword>
<gene>
    <name evidence="2" type="ORF">CANTADRAFT_5883</name>
</gene>
<feature type="compositionally biased region" description="Low complexity" evidence="1">
    <location>
        <begin position="421"/>
        <end position="435"/>
    </location>
</feature>
<dbReference type="Gene3D" id="2.30.29.30">
    <property type="entry name" value="Pleckstrin-homology domain (PH domain)/Phosphotyrosine-binding domain (PTB)"/>
    <property type="match status" value="1"/>
</dbReference>
<dbReference type="SUPFAM" id="SSF50729">
    <property type="entry name" value="PH domain-like"/>
    <property type="match status" value="1"/>
</dbReference>
<feature type="region of interest" description="Disordered" evidence="1">
    <location>
        <begin position="517"/>
        <end position="553"/>
    </location>
</feature>
<feature type="compositionally biased region" description="Basic residues" evidence="1">
    <location>
        <begin position="411"/>
        <end position="420"/>
    </location>
</feature>
<name>A0A1E4SLB7_9ASCO</name>
<evidence type="ECO:0000256" key="1">
    <source>
        <dbReference type="SAM" id="MobiDB-lite"/>
    </source>
</evidence>
<dbReference type="RefSeq" id="XP_020065344.1">
    <property type="nucleotide sequence ID" value="XM_020210784.1"/>
</dbReference>
<dbReference type="STRING" id="984487.A0A1E4SLB7"/>
<feature type="region of interest" description="Disordered" evidence="1">
    <location>
        <begin position="366"/>
        <end position="451"/>
    </location>
</feature>
<evidence type="ECO:0008006" key="4">
    <source>
        <dbReference type="Google" id="ProtNLM"/>
    </source>
</evidence>
<dbReference type="Proteomes" id="UP000094285">
    <property type="component" value="Unassembled WGS sequence"/>
</dbReference>
<proteinExistence type="predicted"/>
<feature type="compositionally biased region" description="Polar residues" evidence="1">
    <location>
        <begin position="106"/>
        <end position="126"/>
    </location>
</feature>
<evidence type="ECO:0000313" key="2">
    <source>
        <dbReference type="EMBL" id="ODV80222.1"/>
    </source>
</evidence>
<evidence type="ECO:0000313" key="3">
    <source>
        <dbReference type="Proteomes" id="UP000094285"/>
    </source>
</evidence>
<feature type="compositionally biased region" description="Polar residues" evidence="1">
    <location>
        <begin position="377"/>
        <end position="388"/>
    </location>
</feature>
<feature type="region of interest" description="Disordered" evidence="1">
    <location>
        <begin position="33"/>
        <end position="126"/>
    </location>
</feature>
<feature type="compositionally biased region" description="Low complexity" evidence="1">
    <location>
        <begin position="42"/>
        <end position="82"/>
    </location>
</feature>
<dbReference type="InterPro" id="IPR011993">
    <property type="entry name" value="PH-like_dom_sf"/>
</dbReference>
<dbReference type="AlphaFoldDB" id="A0A1E4SLB7"/>
<reference evidence="3" key="1">
    <citation type="submission" date="2016-05" db="EMBL/GenBank/DDBJ databases">
        <title>Comparative genomics of biotechnologically important yeasts.</title>
        <authorList>
            <consortium name="DOE Joint Genome Institute"/>
            <person name="Riley R."/>
            <person name="Haridas S."/>
            <person name="Wolfe K.H."/>
            <person name="Lopes M.R."/>
            <person name="Hittinger C.T."/>
            <person name="Goker M."/>
            <person name="Salamov A."/>
            <person name="Wisecaver J."/>
            <person name="Long T.M."/>
            <person name="Aerts A.L."/>
            <person name="Barry K."/>
            <person name="Choi C."/>
            <person name="Clum A."/>
            <person name="Coughlan A.Y."/>
            <person name="Deshpande S."/>
            <person name="Douglass A.P."/>
            <person name="Hanson S.J."/>
            <person name="Klenk H.-P."/>
            <person name="Labutti K."/>
            <person name="Lapidus A."/>
            <person name="Lindquist E."/>
            <person name="Lipzen A."/>
            <person name="Meier-Kolthoff J.P."/>
            <person name="Ohm R.A."/>
            <person name="Otillar R.P."/>
            <person name="Pangilinan J."/>
            <person name="Peng Y."/>
            <person name="Rokas A."/>
            <person name="Rosa C.A."/>
            <person name="Scheuner C."/>
            <person name="Sibirny A.A."/>
            <person name="Slot J.C."/>
            <person name="Stielow J.B."/>
            <person name="Sun H."/>
            <person name="Kurtzman C.P."/>
            <person name="Blackwell M."/>
            <person name="Grigoriev I.V."/>
            <person name="Jeffries T.W."/>
        </authorList>
    </citation>
    <scope>NUCLEOTIDE SEQUENCE [LARGE SCALE GENOMIC DNA]</scope>
    <source>
        <strain evidence="3">NRRL Y-17324</strain>
    </source>
</reference>
<accession>A0A1E4SLB7</accession>
<dbReference type="OrthoDB" id="5865767at2759"/>
<organism evidence="2 3">
    <name type="scientific">Suhomyces tanzawaensis NRRL Y-17324</name>
    <dbReference type="NCBI Taxonomy" id="984487"/>
    <lineage>
        <taxon>Eukaryota</taxon>
        <taxon>Fungi</taxon>
        <taxon>Dikarya</taxon>
        <taxon>Ascomycota</taxon>
        <taxon>Saccharomycotina</taxon>
        <taxon>Pichiomycetes</taxon>
        <taxon>Debaryomycetaceae</taxon>
        <taxon>Suhomyces</taxon>
    </lineage>
</organism>
<dbReference type="PANTHER" id="PTHR37283">
    <property type="entry name" value="PH DOMAIN-CONTAINING PROTEIN YHR131C"/>
    <property type="match status" value="1"/>
</dbReference>
<dbReference type="EMBL" id="KV453911">
    <property type="protein sequence ID" value="ODV80222.1"/>
    <property type="molecule type" value="Genomic_DNA"/>
</dbReference>